<name>A0A1G7J9K1_9FIRM</name>
<dbReference type="STRING" id="1123285.SAMN05660235_00834"/>
<dbReference type="InterPro" id="IPR035920">
    <property type="entry name" value="YhbY-like_sf"/>
</dbReference>
<dbReference type="InterPro" id="IPR051925">
    <property type="entry name" value="RNA-binding_domain"/>
</dbReference>
<dbReference type="PANTHER" id="PTHR40065:SF3">
    <property type="entry name" value="RNA-BINDING PROTEIN YHBY"/>
    <property type="match status" value="1"/>
</dbReference>
<dbReference type="NCBIfam" id="TIGR00253">
    <property type="entry name" value="RNA_bind_YhbY"/>
    <property type="match status" value="1"/>
</dbReference>
<evidence type="ECO:0000313" key="4">
    <source>
        <dbReference type="EMBL" id="SDF21575.1"/>
    </source>
</evidence>
<proteinExistence type="predicted"/>
<dbReference type="InterPro" id="IPR017924">
    <property type="entry name" value="RNA-binding_YhbY"/>
</dbReference>
<sequence>MLTGKQKRFLRAKGSVIDPVVQIGKAGVVGSVAVSTEQALLARELVKVRVLRNCPQEPTAAIAALAAAVGAEVVQVIGRNGLLYKRNPEKSKIELP</sequence>
<dbReference type="InterPro" id="IPR001890">
    <property type="entry name" value="RNA-binding_CRM"/>
</dbReference>
<evidence type="ECO:0000259" key="3">
    <source>
        <dbReference type="PROSITE" id="PS51295"/>
    </source>
</evidence>
<gene>
    <name evidence="4" type="ORF">SAMN05660235_00834</name>
</gene>
<protein>
    <submittedName>
        <fullName evidence="4">RNA-binding protein</fullName>
    </submittedName>
</protein>
<dbReference type="EMBL" id="FNBU01000004">
    <property type="protein sequence ID" value="SDF21575.1"/>
    <property type="molecule type" value="Genomic_DNA"/>
</dbReference>
<dbReference type="RefSeq" id="WP_093688382.1">
    <property type="nucleotide sequence ID" value="NZ_FNBU01000004.1"/>
</dbReference>
<organism evidence="4 5">
    <name type="scientific">Sporolituus thermophilus DSM 23256</name>
    <dbReference type="NCBI Taxonomy" id="1123285"/>
    <lineage>
        <taxon>Bacteria</taxon>
        <taxon>Bacillati</taxon>
        <taxon>Bacillota</taxon>
        <taxon>Negativicutes</taxon>
        <taxon>Selenomonadales</taxon>
        <taxon>Sporomusaceae</taxon>
        <taxon>Sporolituus</taxon>
    </lineage>
</organism>
<dbReference type="Pfam" id="PF01985">
    <property type="entry name" value="CRS1_YhbY"/>
    <property type="match status" value="1"/>
</dbReference>
<dbReference type="GO" id="GO:0003723">
    <property type="term" value="F:RNA binding"/>
    <property type="evidence" value="ECO:0007669"/>
    <property type="project" value="UniProtKB-UniRule"/>
</dbReference>
<keyword evidence="1 2" id="KW-0694">RNA-binding</keyword>
<evidence type="ECO:0000256" key="1">
    <source>
        <dbReference type="ARBA" id="ARBA00022884"/>
    </source>
</evidence>
<evidence type="ECO:0000313" key="5">
    <source>
        <dbReference type="Proteomes" id="UP000243333"/>
    </source>
</evidence>
<keyword evidence="5" id="KW-1185">Reference proteome</keyword>
<evidence type="ECO:0000256" key="2">
    <source>
        <dbReference type="PROSITE-ProRule" id="PRU00626"/>
    </source>
</evidence>
<dbReference type="PANTHER" id="PTHR40065">
    <property type="entry name" value="RNA-BINDING PROTEIN YHBY"/>
    <property type="match status" value="1"/>
</dbReference>
<dbReference type="AlphaFoldDB" id="A0A1G7J9K1"/>
<dbReference type="Gene3D" id="3.30.110.60">
    <property type="entry name" value="YhbY-like"/>
    <property type="match status" value="1"/>
</dbReference>
<dbReference type="SUPFAM" id="SSF75471">
    <property type="entry name" value="YhbY-like"/>
    <property type="match status" value="1"/>
</dbReference>
<dbReference type="SMART" id="SM01103">
    <property type="entry name" value="CRS1_YhbY"/>
    <property type="match status" value="1"/>
</dbReference>
<dbReference type="Proteomes" id="UP000243333">
    <property type="component" value="Unassembled WGS sequence"/>
</dbReference>
<accession>A0A1G7J9K1</accession>
<feature type="domain" description="CRM" evidence="3">
    <location>
        <begin position="1"/>
        <end position="96"/>
    </location>
</feature>
<reference evidence="5" key="1">
    <citation type="submission" date="2016-10" db="EMBL/GenBank/DDBJ databases">
        <authorList>
            <person name="Varghese N."/>
            <person name="Submissions S."/>
        </authorList>
    </citation>
    <scope>NUCLEOTIDE SEQUENCE [LARGE SCALE GENOMIC DNA]</scope>
    <source>
        <strain evidence="5">DSM 23256</strain>
    </source>
</reference>
<dbReference type="PROSITE" id="PS51295">
    <property type="entry name" value="CRM"/>
    <property type="match status" value="1"/>
</dbReference>